<sequence>MKAHFQIASGTHSSAQSCALAVDVHTLVVAGWAGRDMAAIEHHIDELAELGVPRPSSVPLFYRISHNQLTQDERVQVVGPHSSGEIEALVFAAEGSLYVGIASDHTDRKLEAYSVALSKQVCPKPAGTGAWAYEEVEGHWDELVVRAWIDEGGARVLYQEGSLSSLRTPRDLIDGYLAASGKTTFADGTAMTCGTVAAIGGIRASSVFEMELYDPRLSRSLRHRYVLDILPDVA</sequence>
<dbReference type="PROSITE" id="PS51257">
    <property type="entry name" value="PROKAR_LIPOPROTEIN"/>
    <property type="match status" value="1"/>
</dbReference>
<dbReference type="EMBL" id="VSSQ01010930">
    <property type="protein sequence ID" value="MPM45573.1"/>
    <property type="molecule type" value="Genomic_DNA"/>
</dbReference>
<protein>
    <recommendedName>
        <fullName evidence="2">DUF2848 domain-containing protein</fullName>
    </recommendedName>
</protein>
<gene>
    <name evidence="1" type="ORF">SDC9_92261</name>
</gene>
<organism evidence="1">
    <name type="scientific">bioreactor metagenome</name>
    <dbReference type="NCBI Taxonomy" id="1076179"/>
    <lineage>
        <taxon>unclassified sequences</taxon>
        <taxon>metagenomes</taxon>
        <taxon>ecological metagenomes</taxon>
    </lineage>
</organism>
<comment type="caution">
    <text evidence="1">The sequence shown here is derived from an EMBL/GenBank/DDBJ whole genome shotgun (WGS) entry which is preliminary data.</text>
</comment>
<accession>A0A645A3Y8</accession>
<evidence type="ECO:0000313" key="1">
    <source>
        <dbReference type="EMBL" id="MPM45573.1"/>
    </source>
</evidence>
<dbReference type="AlphaFoldDB" id="A0A645A3Y8"/>
<name>A0A645A3Y8_9ZZZZ</name>
<proteinExistence type="predicted"/>
<dbReference type="InterPro" id="IPR021269">
    <property type="entry name" value="DUF2848"/>
</dbReference>
<reference evidence="1" key="1">
    <citation type="submission" date="2019-08" db="EMBL/GenBank/DDBJ databases">
        <authorList>
            <person name="Kucharzyk K."/>
            <person name="Murdoch R.W."/>
            <person name="Higgins S."/>
            <person name="Loffler F."/>
        </authorList>
    </citation>
    <scope>NUCLEOTIDE SEQUENCE</scope>
</reference>
<dbReference type="Pfam" id="PF11010">
    <property type="entry name" value="DUF2848"/>
    <property type="match status" value="1"/>
</dbReference>
<evidence type="ECO:0008006" key="2">
    <source>
        <dbReference type="Google" id="ProtNLM"/>
    </source>
</evidence>